<dbReference type="Proteomes" id="UP001218218">
    <property type="component" value="Unassembled WGS sequence"/>
</dbReference>
<accession>A0AAD7AHR3</accession>
<sequence>MGPPTDGGRTRIPTLQRKEPGAEGSVEVSSNAGKSALLYKEFFPPKMAVSTVPPDPVYPTPAYEWKPIYDALLRRAIARMKPYKATRAGSFANCVFKFNADLFVPYLGPIYRALDELEYYPAGWNHIDSVVLRKPGKTNYAIPAAYRPVCLTKDYARLYNTIKTLQLATEAERVGILPSSHYG</sequence>
<gene>
    <name evidence="2" type="ORF">DFH08DRAFT_686782</name>
</gene>
<feature type="non-terminal residue" evidence="2">
    <location>
        <position position="183"/>
    </location>
</feature>
<organism evidence="2 3">
    <name type="scientific">Mycena albidolilacea</name>
    <dbReference type="NCBI Taxonomy" id="1033008"/>
    <lineage>
        <taxon>Eukaryota</taxon>
        <taxon>Fungi</taxon>
        <taxon>Dikarya</taxon>
        <taxon>Basidiomycota</taxon>
        <taxon>Agaricomycotina</taxon>
        <taxon>Agaricomycetes</taxon>
        <taxon>Agaricomycetidae</taxon>
        <taxon>Agaricales</taxon>
        <taxon>Marasmiineae</taxon>
        <taxon>Mycenaceae</taxon>
        <taxon>Mycena</taxon>
    </lineage>
</organism>
<dbReference type="EMBL" id="JARIHO010000006">
    <property type="protein sequence ID" value="KAJ7359287.1"/>
    <property type="molecule type" value="Genomic_DNA"/>
</dbReference>
<dbReference type="AlphaFoldDB" id="A0AAD7AHR3"/>
<protein>
    <submittedName>
        <fullName evidence="2">Uncharacterized protein</fullName>
    </submittedName>
</protein>
<evidence type="ECO:0000256" key="1">
    <source>
        <dbReference type="SAM" id="MobiDB-lite"/>
    </source>
</evidence>
<feature type="region of interest" description="Disordered" evidence="1">
    <location>
        <begin position="1"/>
        <end position="29"/>
    </location>
</feature>
<proteinExistence type="predicted"/>
<reference evidence="2" key="1">
    <citation type="submission" date="2023-03" db="EMBL/GenBank/DDBJ databases">
        <title>Massive genome expansion in bonnet fungi (Mycena s.s.) driven by repeated elements and novel gene families across ecological guilds.</title>
        <authorList>
            <consortium name="Lawrence Berkeley National Laboratory"/>
            <person name="Harder C.B."/>
            <person name="Miyauchi S."/>
            <person name="Viragh M."/>
            <person name="Kuo A."/>
            <person name="Thoen E."/>
            <person name="Andreopoulos B."/>
            <person name="Lu D."/>
            <person name="Skrede I."/>
            <person name="Drula E."/>
            <person name="Henrissat B."/>
            <person name="Morin E."/>
            <person name="Kohler A."/>
            <person name="Barry K."/>
            <person name="LaButti K."/>
            <person name="Morin E."/>
            <person name="Salamov A."/>
            <person name="Lipzen A."/>
            <person name="Mereny Z."/>
            <person name="Hegedus B."/>
            <person name="Baldrian P."/>
            <person name="Stursova M."/>
            <person name="Weitz H."/>
            <person name="Taylor A."/>
            <person name="Grigoriev I.V."/>
            <person name="Nagy L.G."/>
            <person name="Martin F."/>
            <person name="Kauserud H."/>
        </authorList>
    </citation>
    <scope>NUCLEOTIDE SEQUENCE</scope>
    <source>
        <strain evidence="2">CBHHK002</strain>
    </source>
</reference>
<name>A0AAD7AHR3_9AGAR</name>
<evidence type="ECO:0000313" key="2">
    <source>
        <dbReference type="EMBL" id="KAJ7359287.1"/>
    </source>
</evidence>
<keyword evidence="3" id="KW-1185">Reference proteome</keyword>
<evidence type="ECO:0000313" key="3">
    <source>
        <dbReference type="Proteomes" id="UP001218218"/>
    </source>
</evidence>
<comment type="caution">
    <text evidence="2">The sequence shown here is derived from an EMBL/GenBank/DDBJ whole genome shotgun (WGS) entry which is preliminary data.</text>
</comment>